<dbReference type="InParanoid" id="A0A200QRG2"/>
<feature type="compositionally biased region" description="Polar residues" evidence="2">
    <location>
        <begin position="59"/>
        <end position="78"/>
    </location>
</feature>
<gene>
    <name evidence="3" type="ORF">BVC80_8941g6</name>
</gene>
<accession>A0A200QRG2</accession>
<sequence length="141" mass="14753">MQSAKETASNIAASAKSGMDKTKATFQEKAEKMTAHDAMEKELATQRKEEKINEAEMNKQMTREQNAAAKQQQSSGIHSTALHPMSALPGHGTSETHGRLTEGVIGSHPIGTNTGTGGTTARNPRVGGDTNNSLGTGGGYS</sequence>
<comment type="caution">
    <text evidence="3">The sequence shown here is derived from an EMBL/GenBank/DDBJ whole genome shotgun (WGS) entry which is preliminary data.</text>
</comment>
<organism evidence="3 4">
    <name type="scientific">Macleaya cordata</name>
    <name type="common">Five-seeded plume-poppy</name>
    <name type="synonym">Bocconia cordata</name>
    <dbReference type="NCBI Taxonomy" id="56857"/>
    <lineage>
        <taxon>Eukaryota</taxon>
        <taxon>Viridiplantae</taxon>
        <taxon>Streptophyta</taxon>
        <taxon>Embryophyta</taxon>
        <taxon>Tracheophyta</taxon>
        <taxon>Spermatophyta</taxon>
        <taxon>Magnoliopsida</taxon>
        <taxon>Ranunculales</taxon>
        <taxon>Papaveraceae</taxon>
        <taxon>Papaveroideae</taxon>
        <taxon>Macleaya</taxon>
    </lineage>
</organism>
<evidence type="ECO:0000256" key="2">
    <source>
        <dbReference type="SAM" id="MobiDB-lite"/>
    </source>
</evidence>
<proteinExistence type="inferred from homology"/>
<dbReference type="EMBL" id="MVGT01001242">
    <property type="protein sequence ID" value="OVA13057.1"/>
    <property type="molecule type" value="Genomic_DNA"/>
</dbReference>
<name>A0A200QRG2_MACCD</name>
<feature type="region of interest" description="Disordered" evidence="2">
    <location>
        <begin position="1"/>
        <end position="23"/>
    </location>
</feature>
<protein>
    <submittedName>
        <fullName evidence="3">Late embryogenesis abundant protein</fullName>
    </submittedName>
</protein>
<evidence type="ECO:0000313" key="4">
    <source>
        <dbReference type="Proteomes" id="UP000195402"/>
    </source>
</evidence>
<dbReference type="STRING" id="56857.A0A200QRG2"/>
<dbReference type="AlphaFoldDB" id="A0A200QRG2"/>
<dbReference type="PANTHER" id="PTHR33493:SF2">
    <property type="entry name" value="LATE EMBRYOGENESIS ABUNDANT PROTEIN 46"/>
    <property type="match status" value="1"/>
</dbReference>
<feature type="region of interest" description="Disordered" evidence="2">
    <location>
        <begin position="59"/>
        <end position="141"/>
    </location>
</feature>
<keyword evidence="4" id="KW-1185">Reference proteome</keyword>
<evidence type="ECO:0000313" key="3">
    <source>
        <dbReference type="EMBL" id="OVA13057.1"/>
    </source>
</evidence>
<feature type="compositionally biased region" description="Polar residues" evidence="2">
    <location>
        <begin position="1"/>
        <end position="12"/>
    </location>
</feature>
<dbReference type="Proteomes" id="UP000195402">
    <property type="component" value="Unassembled WGS sequence"/>
</dbReference>
<dbReference type="PANTHER" id="PTHR33493">
    <property type="entry name" value="LATE EMBRYOGENESIS ABUNDANT PROTEIN 6-RELATED"/>
    <property type="match status" value="1"/>
</dbReference>
<dbReference type="FunCoup" id="A0A200QRG2">
    <property type="interactions" value="44"/>
</dbReference>
<dbReference type="OMA" id="DMATQKK"/>
<dbReference type="GO" id="GO:0009793">
    <property type="term" value="P:embryo development ending in seed dormancy"/>
    <property type="evidence" value="ECO:0007669"/>
    <property type="project" value="InterPro"/>
</dbReference>
<reference evidence="3 4" key="1">
    <citation type="journal article" date="2017" name="Mol. Plant">
        <title>The Genome of Medicinal Plant Macleaya cordata Provides New Insights into Benzylisoquinoline Alkaloids Metabolism.</title>
        <authorList>
            <person name="Liu X."/>
            <person name="Liu Y."/>
            <person name="Huang P."/>
            <person name="Ma Y."/>
            <person name="Qing Z."/>
            <person name="Tang Q."/>
            <person name="Cao H."/>
            <person name="Cheng P."/>
            <person name="Zheng Y."/>
            <person name="Yuan Z."/>
            <person name="Zhou Y."/>
            <person name="Liu J."/>
            <person name="Tang Z."/>
            <person name="Zhuo Y."/>
            <person name="Zhang Y."/>
            <person name="Yu L."/>
            <person name="Huang J."/>
            <person name="Yang P."/>
            <person name="Peng Q."/>
            <person name="Zhang J."/>
            <person name="Jiang W."/>
            <person name="Zhang Z."/>
            <person name="Lin K."/>
            <person name="Ro D.K."/>
            <person name="Chen X."/>
            <person name="Xiong X."/>
            <person name="Shang Y."/>
            <person name="Huang S."/>
            <person name="Zeng J."/>
        </authorList>
    </citation>
    <scope>NUCLEOTIDE SEQUENCE [LARGE SCALE GENOMIC DNA]</scope>
    <source>
        <strain evidence="4">cv. BLH2017</strain>
        <tissue evidence="3">Root</tissue>
    </source>
</reference>
<comment type="similarity">
    <text evidence="1">Belongs to the LEA type 1 family.</text>
</comment>
<dbReference type="InterPro" id="IPR005513">
    <property type="entry name" value="LEA_1"/>
</dbReference>
<dbReference type="Pfam" id="PF03760">
    <property type="entry name" value="LEA_1"/>
    <property type="match status" value="1"/>
</dbReference>
<evidence type="ECO:0000256" key="1">
    <source>
        <dbReference type="ARBA" id="ARBA00010975"/>
    </source>
</evidence>
<dbReference type="OrthoDB" id="758082at2759"/>